<dbReference type="EMBL" id="CBTN010000001">
    <property type="protein sequence ID" value="CDH48694.1"/>
    <property type="molecule type" value="Genomic_DNA"/>
</dbReference>
<feature type="domain" description="Major facilitator superfamily (MFS) profile" evidence="8">
    <location>
        <begin position="1"/>
        <end position="174"/>
    </location>
</feature>
<dbReference type="GO" id="GO:0005351">
    <property type="term" value="F:carbohydrate:proton symporter activity"/>
    <property type="evidence" value="ECO:0007669"/>
    <property type="project" value="TreeGrafter"/>
</dbReference>
<evidence type="ECO:0000256" key="6">
    <source>
        <dbReference type="SAM" id="MobiDB-lite"/>
    </source>
</evidence>
<evidence type="ECO:0000259" key="8">
    <source>
        <dbReference type="PROSITE" id="PS50850"/>
    </source>
</evidence>
<proteinExistence type="inferred from homology"/>
<evidence type="ECO:0000256" key="2">
    <source>
        <dbReference type="ARBA" id="ARBA00010992"/>
    </source>
</evidence>
<protein>
    <submittedName>
        <fullName evidence="9">Sugar transporter stl1</fullName>
    </submittedName>
</protein>
<dbReference type="InterPro" id="IPR020846">
    <property type="entry name" value="MFS_dom"/>
</dbReference>
<evidence type="ECO:0000313" key="10">
    <source>
        <dbReference type="Proteomes" id="UP000027586"/>
    </source>
</evidence>
<keyword evidence="9" id="KW-0762">Sugar transport</keyword>
<dbReference type="InterPro" id="IPR036259">
    <property type="entry name" value="MFS_trans_sf"/>
</dbReference>
<dbReference type="VEuPathDB" id="FungiDB:LCOR_00467.1"/>
<name>A0A068RFF0_9FUNG</name>
<feature type="region of interest" description="Disordered" evidence="6">
    <location>
        <begin position="190"/>
        <end position="211"/>
    </location>
</feature>
<dbReference type="InterPro" id="IPR050360">
    <property type="entry name" value="MFS_Sugar_Transporters"/>
</dbReference>
<feature type="transmembrane region" description="Helical" evidence="7">
    <location>
        <begin position="90"/>
        <end position="108"/>
    </location>
</feature>
<dbReference type="PANTHER" id="PTHR48022">
    <property type="entry name" value="PLASTIDIC GLUCOSE TRANSPORTER 4"/>
    <property type="match status" value="1"/>
</dbReference>
<dbReference type="OrthoDB" id="4142200at2759"/>
<evidence type="ECO:0000313" key="9">
    <source>
        <dbReference type="EMBL" id="CDH48694.1"/>
    </source>
</evidence>
<evidence type="ECO:0000256" key="7">
    <source>
        <dbReference type="SAM" id="Phobius"/>
    </source>
</evidence>
<comment type="similarity">
    <text evidence="2">Belongs to the major facilitator superfamily. Sugar transporter (TC 2.A.1.1) family.</text>
</comment>
<gene>
    <name evidence="9" type="ORF">LCOR_00467.1</name>
</gene>
<accession>A0A068RFF0</accession>
<evidence type="ECO:0000256" key="3">
    <source>
        <dbReference type="ARBA" id="ARBA00022692"/>
    </source>
</evidence>
<dbReference type="InterPro" id="IPR005828">
    <property type="entry name" value="MFS_sugar_transport-like"/>
</dbReference>
<feature type="transmembrane region" description="Helical" evidence="7">
    <location>
        <begin position="15"/>
        <end position="37"/>
    </location>
</feature>
<dbReference type="SUPFAM" id="SSF103473">
    <property type="entry name" value="MFS general substrate transporter"/>
    <property type="match status" value="1"/>
</dbReference>
<organism evidence="9 10">
    <name type="scientific">Lichtheimia corymbifera JMRC:FSU:9682</name>
    <dbReference type="NCBI Taxonomy" id="1263082"/>
    <lineage>
        <taxon>Eukaryota</taxon>
        <taxon>Fungi</taxon>
        <taxon>Fungi incertae sedis</taxon>
        <taxon>Mucoromycota</taxon>
        <taxon>Mucoromycotina</taxon>
        <taxon>Mucoromycetes</taxon>
        <taxon>Mucorales</taxon>
        <taxon>Lichtheimiaceae</taxon>
        <taxon>Lichtheimia</taxon>
    </lineage>
</organism>
<evidence type="ECO:0000256" key="4">
    <source>
        <dbReference type="ARBA" id="ARBA00022989"/>
    </source>
</evidence>
<evidence type="ECO:0000256" key="1">
    <source>
        <dbReference type="ARBA" id="ARBA00004141"/>
    </source>
</evidence>
<dbReference type="Proteomes" id="UP000027586">
    <property type="component" value="Unassembled WGS sequence"/>
</dbReference>
<evidence type="ECO:0000256" key="5">
    <source>
        <dbReference type="ARBA" id="ARBA00023136"/>
    </source>
</evidence>
<feature type="transmembrane region" description="Helical" evidence="7">
    <location>
        <begin position="49"/>
        <end position="70"/>
    </location>
</feature>
<keyword evidence="5 7" id="KW-0472">Membrane</keyword>
<keyword evidence="10" id="KW-1185">Reference proteome</keyword>
<dbReference type="PROSITE" id="PS50850">
    <property type="entry name" value="MFS"/>
    <property type="match status" value="1"/>
</dbReference>
<keyword evidence="3 7" id="KW-0812">Transmembrane</keyword>
<feature type="transmembrane region" description="Helical" evidence="7">
    <location>
        <begin position="149"/>
        <end position="170"/>
    </location>
</feature>
<sequence length="211" mass="23366">MYHHSVFLQAGLSRAMAMMLAGIDSIVYFIGSLLPIYLTERVGRRKIMLWGLVGQMITLVCIGGCQKAGIDYNQGTWTAAGGSQGAVVMTMMYNFVFGASWLGMAWLYPAEIFSTGLRAKGNSLSTAANWMGNFVVAEMAPIMFASMGYWTYVFFAGLNLLFIPLVYFLYPETQGLSLEQIEQLFTATHHHPASPYKPSNTTTNTDEEKSF</sequence>
<keyword evidence="4 7" id="KW-1133">Transmembrane helix</keyword>
<reference evidence="9" key="1">
    <citation type="submission" date="2013-08" db="EMBL/GenBank/DDBJ databases">
        <title>Gene expansion shapes genome architecture in the human pathogen Lichtheimia corymbifera: an evolutionary genomics analysis in the ancient terrestrial Mucorales (Mucoromycotina).</title>
        <authorList>
            <person name="Schwartze V.U."/>
            <person name="Winter S."/>
            <person name="Shelest E."/>
            <person name="Marcet-Houben M."/>
            <person name="Horn F."/>
            <person name="Wehner S."/>
            <person name="Hoffmann K."/>
            <person name="Riege K."/>
            <person name="Sammeth M."/>
            <person name="Nowrousian M."/>
            <person name="Valiante V."/>
            <person name="Linde J."/>
            <person name="Jacobsen I.D."/>
            <person name="Marz M."/>
            <person name="Brakhage A.A."/>
            <person name="Gabaldon T."/>
            <person name="Bocker S."/>
            <person name="Voigt K."/>
        </authorList>
    </citation>
    <scope>NUCLEOTIDE SEQUENCE [LARGE SCALE GENOMIC DNA]</scope>
    <source>
        <strain evidence="9">FSU 9682</strain>
    </source>
</reference>
<dbReference type="Pfam" id="PF00083">
    <property type="entry name" value="Sugar_tr"/>
    <property type="match status" value="1"/>
</dbReference>
<dbReference type="GO" id="GO:0016020">
    <property type="term" value="C:membrane"/>
    <property type="evidence" value="ECO:0007669"/>
    <property type="project" value="UniProtKB-SubCell"/>
</dbReference>
<keyword evidence="9" id="KW-0813">Transport</keyword>
<dbReference type="AlphaFoldDB" id="A0A068RFF0"/>
<dbReference type="Gene3D" id="1.20.1250.20">
    <property type="entry name" value="MFS general substrate transporter like domains"/>
    <property type="match status" value="1"/>
</dbReference>
<comment type="subcellular location">
    <subcellularLocation>
        <location evidence="1">Membrane</location>
        <topology evidence="1">Multi-pass membrane protein</topology>
    </subcellularLocation>
</comment>
<dbReference type="PANTHER" id="PTHR48022:SF78">
    <property type="entry name" value="MONOSACCHARIDE TRANSPORTER, PUTATIVE (AFU_ORTHOLOGUE AFUA_2G02110)-RELATED"/>
    <property type="match status" value="1"/>
</dbReference>
<comment type="caution">
    <text evidence="9">The sequence shown here is derived from an EMBL/GenBank/DDBJ whole genome shotgun (WGS) entry which is preliminary data.</text>
</comment>